<evidence type="ECO:0000313" key="2">
    <source>
        <dbReference type="EMBL" id="KAK5626902.1"/>
    </source>
</evidence>
<keyword evidence="1" id="KW-0732">Signal</keyword>
<dbReference type="AlphaFoldDB" id="A0AAN7Z2M6"/>
<feature type="chain" id="PRO_5042862459" evidence="1">
    <location>
        <begin position="24"/>
        <end position="78"/>
    </location>
</feature>
<accession>A0AAN7Z2M6</accession>
<sequence length="78" mass="8742">MNGDGSTIALLVYLLSKDIVALSQTQSLGDQTAYRKWMKGRYPNPSLPASMQMERTVTRQHVNGNLPSAFDMMFAYAR</sequence>
<organism evidence="2 3">
    <name type="scientific">Xylaria bambusicola</name>
    <dbReference type="NCBI Taxonomy" id="326684"/>
    <lineage>
        <taxon>Eukaryota</taxon>
        <taxon>Fungi</taxon>
        <taxon>Dikarya</taxon>
        <taxon>Ascomycota</taxon>
        <taxon>Pezizomycotina</taxon>
        <taxon>Sordariomycetes</taxon>
        <taxon>Xylariomycetidae</taxon>
        <taxon>Xylariales</taxon>
        <taxon>Xylariaceae</taxon>
        <taxon>Xylaria</taxon>
    </lineage>
</organism>
<protein>
    <submittedName>
        <fullName evidence="2">Uncharacterized protein</fullName>
    </submittedName>
</protein>
<feature type="signal peptide" evidence="1">
    <location>
        <begin position="1"/>
        <end position="23"/>
    </location>
</feature>
<dbReference type="EMBL" id="JAWHQM010000004">
    <property type="protein sequence ID" value="KAK5626902.1"/>
    <property type="molecule type" value="Genomic_DNA"/>
</dbReference>
<name>A0AAN7Z2M6_9PEZI</name>
<gene>
    <name evidence="2" type="ORF">RRF57_002617</name>
</gene>
<comment type="caution">
    <text evidence="2">The sequence shown here is derived from an EMBL/GenBank/DDBJ whole genome shotgun (WGS) entry which is preliminary data.</text>
</comment>
<dbReference type="Proteomes" id="UP001305414">
    <property type="component" value="Unassembled WGS sequence"/>
</dbReference>
<reference evidence="2 3" key="1">
    <citation type="submission" date="2023-10" db="EMBL/GenBank/DDBJ databases">
        <title>Draft genome sequence of Xylaria bambusicola isolate GMP-LS, the root and basal stem rot pathogen of sugarcane in Indonesia.</title>
        <authorList>
            <person name="Selvaraj P."/>
            <person name="Muralishankar V."/>
            <person name="Muruganantham S."/>
            <person name="Sp S."/>
            <person name="Haryani S."/>
            <person name="Lau K.J.X."/>
            <person name="Naqvi N.I."/>
        </authorList>
    </citation>
    <scope>NUCLEOTIDE SEQUENCE [LARGE SCALE GENOMIC DNA]</scope>
    <source>
        <strain evidence="2">GMP-LS</strain>
    </source>
</reference>
<proteinExistence type="predicted"/>
<evidence type="ECO:0000313" key="3">
    <source>
        <dbReference type="Proteomes" id="UP001305414"/>
    </source>
</evidence>
<evidence type="ECO:0000256" key="1">
    <source>
        <dbReference type="SAM" id="SignalP"/>
    </source>
</evidence>
<keyword evidence="3" id="KW-1185">Reference proteome</keyword>